<feature type="transmembrane region" description="Helical" evidence="1">
    <location>
        <begin position="154"/>
        <end position="172"/>
    </location>
</feature>
<proteinExistence type="predicted"/>
<sequence length="359" mass="38864">MNRNTPPQNLTFTPVTADRLIDVGPLPDASIIGFVGKENGEEHTVRAYGEAFRALNAEARARAQARLPMRRSALDLSKRRVERVTRRFRHMGMTETWENAKPDERFKASTGERLVSIFLMLAGFAGIGVSVSVLTQYLESGPLMSLSGSSRVELLMYGSILFFAAWGSKALAMTFSREAQKRLCLMLGVFGLLCFLGWVGATAYLFQPDASSMSGTATSRLVSTTSSDGTGGGIARVILLALHLAADSALGATVFIASGLVLSKGRIREEKRSSADALGNDMAAEAFYDWESRACELGTDIALAGEAYEAGLQRAIEAGHAHFQRLKRQRDAALALAEYEMLRSIQGAQSGPRREALDS</sequence>
<accession>A0A2U1UY49</accession>
<comment type="caution">
    <text evidence="2">The sequence shown here is derived from an EMBL/GenBank/DDBJ whole genome shotgun (WGS) entry which is preliminary data.</text>
</comment>
<name>A0A2U1UY49_9PROT</name>
<keyword evidence="1" id="KW-0812">Transmembrane</keyword>
<evidence type="ECO:0000256" key="1">
    <source>
        <dbReference type="SAM" id="Phobius"/>
    </source>
</evidence>
<keyword evidence="1" id="KW-1133">Transmembrane helix</keyword>
<dbReference type="Proteomes" id="UP000245048">
    <property type="component" value="Unassembled WGS sequence"/>
</dbReference>
<dbReference type="AlphaFoldDB" id="A0A2U1UY49"/>
<protein>
    <submittedName>
        <fullName evidence="2">Uncharacterized protein</fullName>
    </submittedName>
</protein>
<evidence type="ECO:0000313" key="3">
    <source>
        <dbReference type="Proteomes" id="UP000245048"/>
    </source>
</evidence>
<keyword evidence="3" id="KW-1185">Reference proteome</keyword>
<reference evidence="3" key="1">
    <citation type="submission" date="2017-10" db="EMBL/GenBank/DDBJ databases">
        <authorList>
            <person name="Toshchakov S.V."/>
            <person name="Goeva M.A."/>
        </authorList>
    </citation>
    <scope>NUCLEOTIDE SEQUENCE [LARGE SCALE GENOMIC DNA]</scope>
    <source>
        <strain evidence="3">JR1/69-1-13</strain>
    </source>
</reference>
<gene>
    <name evidence="2" type="ORF">CR165_22355</name>
</gene>
<dbReference type="RefSeq" id="WP_109519141.1">
    <property type="nucleotide sequence ID" value="NZ_PDOA01000030.1"/>
</dbReference>
<feature type="transmembrane region" description="Helical" evidence="1">
    <location>
        <begin position="237"/>
        <end position="262"/>
    </location>
</feature>
<keyword evidence="1" id="KW-0472">Membrane</keyword>
<feature type="transmembrane region" description="Helical" evidence="1">
    <location>
        <begin position="114"/>
        <end position="134"/>
    </location>
</feature>
<feature type="transmembrane region" description="Helical" evidence="1">
    <location>
        <begin position="184"/>
        <end position="206"/>
    </location>
</feature>
<evidence type="ECO:0000313" key="2">
    <source>
        <dbReference type="EMBL" id="PWC26588.1"/>
    </source>
</evidence>
<organism evidence="2 3">
    <name type="scientific">Teichococcus aestuarii</name>
    <dbReference type="NCBI Taxonomy" id="568898"/>
    <lineage>
        <taxon>Bacteria</taxon>
        <taxon>Pseudomonadati</taxon>
        <taxon>Pseudomonadota</taxon>
        <taxon>Alphaproteobacteria</taxon>
        <taxon>Acetobacterales</taxon>
        <taxon>Roseomonadaceae</taxon>
        <taxon>Roseomonas</taxon>
    </lineage>
</organism>
<dbReference type="EMBL" id="PDOA01000030">
    <property type="protein sequence ID" value="PWC26588.1"/>
    <property type="molecule type" value="Genomic_DNA"/>
</dbReference>